<dbReference type="EMBL" id="KV424016">
    <property type="protein sequence ID" value="KZT54367.1"/>
    <property type="molecule type" value="Genomic_DNA"/>
</dbReference>
<protein>
    <submittedName>
        <fullName evidence="4">NAD(P)-binding protein</fullName>
    </submittedName>
</protein>
<keyword evidence="3" id="KW-0560">Oxidoreductase</keyword>
<proteinExistence type="inferred from homology"/>
<dbReference type="InterPro" id="IPR036291">
    <property type="entry name" value="NAD(P)-bd_dom_sf"/>
</dbReference>
<evidence type="ECO:0000256" key="1">
    <source>
        <dbReference type="ARBA" id="ARBA00006484"/>
    </source>
</evidence>
<dbReference type="InterPro" id="IPR002347">
    <property type="entry name" value="SDR_fam"/>
</dbReference>
<comment type="similarity">
    <text evidence="1">Belongs to the short-chain dehydrogenases/reductases (SDR) family.</text>
</comment>
<dbReference type="OrthoDB" id="9876299at2759"/>
<name>A0A165E967_9BASI</name>
<keyword evidence="2" id="KW-0521">NADP</keyword>
<dbReference type="SUPFAM" id="SSF51735">
    <property type="entry name" value="NAD(P)-binding Rossmann-fold domains"/>
    <property type="match status" value="1"/>
</dbReference>
<dbReference type="PANTHER" id="PTHR43544:SF7">
    <property type="entry name" value="NADB-LER2"/>
    <property type="match status" value="1"/>
</dbReference>
<sequence length="256" mass="27182">MADQTTIPTATTVPTVYLVSGATRGIGLGLVTQLASEPKTIVFAGARNPGNAHALLALTAKHTNVHILPLVSANRANNVAAISSIEHIAGRLDVMIANAGICAYFGPAVETPEAVVMEHIRVNTLGPLIFFQAAWPLLQRSPNPKFALISSGAGSITSGAPLPVPMLAYGLSKSAANYLLRKLQYEHPALTCVVLSPGAVDTDMARFARQEEGAMRAVQLVSVEESVRGCLKRIEEATREEGGPKMMNYDGAVWEW</sequence>
<dbReference type="InterPro" id="IPR051468">
    <property type="entry name" value="Fungal_SecMetab_SDRs"/>
</dbReference>
<dbReference type="Proteomes" id="UP000076842">
    <property type="component" value="Unassembled WGS sequence"/>
</dbReference>
<dbReference type="PANTHER" id="PTHR43544">
    <property type="entry name" value="SHORT-CHAIN DEHYDROGENASE/REDUCTASE"/>
    <property type="match status" value="1"/>
</dbReference>
<dbReference type="CDD" id="cd05325">
    <property type="entry name" value="carb_red_sniffer_like_SDR_c"/>
    <property type="match status" value="1"/>
</dbReference>
<dbReference type="InParanoid" id="A0A165E967"/>
<dbReference type="AlphaFoldDB" id="A0A165E967"/>
<evidence type="ECO:0000313" key="5">
    <source>
        <dbReference type="Proteomes" id="UP000076842"/>
    </source>
</evidence>
<dbReference type="PRINTS" id="PR00081">
    <property type="entry name" value="GDHRDH"/>
</dbReference>
<keyword evidence="5" id="KW-1185">Reference proteome</keyword>
<evidence type="ECO:0000256" key="2">
    <source>
        <dbReference type="ARBA" id="ARBA00022857"/>
    </source>
</evidence>
<dbReference type="Gene3D" id="3.40.50.720">
    <property type="entry name" value="NAD(P)-binding Rossmann-like Domain"/>
    <property type="match status" value="1"/>
</dbReference>
<accession>A0A165E967</accession>
<evidence type="ECO:0000256" key="3">
    <source>
        <dbReference type="ARBA" id="ARBA00023002"/>
    </source>
</evidence>
<dbReference type="FunCoup" id="A0A165E967">
    <property type="interactions" value="140"/>
</dbReference>
<dbReference type="GO" id="GO:0005737">
    <property type="term" value="C:cytoplasm"/>
    <property type="evidence" value="ECO:0007669"/>
    <property type="project" value="TreeGrafter"/>
</dbReference>
<reference evidence="4 5" key="1">
    <citation type="journal article" date="2016" name="Mol. Biol. Evol.">
        <title>Comparative Genomics of Early-Diverging Mushroom-Forming Fungi Provides Insights into the Origins of Lignocellulose Decay Capabilities.</title>
        <authorList>
            <person name="Nagy L.G."/>
            <person name="Riley R."/>
            <person name="Tritt A."/>
            <person name="Adam C."/>
            <person name="Daum C."/>
            <person name="Floudas D."/>
            <person name="Sun H."/>
            <person name="Yadav J.S."/>
            <person name="Pangilinan J."/>
            <person name="Larsson K.H."/>
            <person name="Matsuura K."/>
            <person name="Barry K."/>
            <person name="Labutti K."/>
            <person name="Kuo R."/>
            <person name="Ohm R.A."/>
            <person name="Bhattacharya S.S."/>
            <person name="Shirouzu T."/>
            <person name="Yoshinaga Y."/>
            <person name="Martin F.M."/>
            <person name="Grigoriev I.V."/>
            <person name="Hibbett D.S."/>
        </authorList>
    </citation>
    <scope>NUCLEOTIDE SEQUENCE [LARGE SCALE GENOMIC DNA]</scope>
    <source>
        <strain evidence="4 5">HHB12733</strain>
    </source>
</reference>
<dbReference type="Pfam" id="PF00106">
    <property type="entry name" value="adh_short"/>
    <property type="match status" value="1"/>
</dbReference>
<evidence type="ECO:0000313" key="4">
    <source>
        <dbReference type="EMBL" id="KZT54367.1"/>
    </source>
</evidence>
<gene>
    <name evidence="4" type="ORF">CALCODRAFT_438841</name>
</gene>
<dbReference type="GO" id="GO:0016491">
    <property type="term" value="F:oxidoreductase activity"/>
    <property type="evidence" value="ECO:0007669"/>
    <property type="project" value="UniProtKB-KW"/>
</dbReference>
<organism evidence="4 5">
    <name type="scientific">Calocera cornea HHB12733</name>
    <dbReference type="NCBI Taxonomy" id="1353952"/>
    <lineage>
        <taxon>Eukaryota</taxon>
        <taxon>Fungi</taxon>
        <taxon>Dikarya</taxon>
        <taxon>Basidiomycota</taxon>
        <taxon>Agaricomycotina</taxon>
        <taxon>Dacrymycetes</taxon>
        <taxon>Dacrymycetales</taxon>
        <taxon>Dacrymycetaceae</taxon>
        <taxon>Calocera</taxon>
    </lineage>
</organism>